<protein>
    <recommendedName>
        <fullName evidence="1">Calcineurin-like phosphoesterase domain-containing protein</fullName>
    </recommendedName>
</protein>
<dbReference type="Proteomes" id="UP001519504">
    <property type="component" value="Unassembled WGS sequence"/>
</dbReference>
<gene>
    <name evidence="2" type="ORF">G6R29_03020</name>
</gene>
<evidence type="ECO:0000313" key="3">
    <source>
        <dbReference type="Proteomes" id="UP001519504"/>
    </source>
</evidence>
<comment type="caution">
    <text evidence="2">The sequence shown here is derived from an EMBL/GenBank/DDBJ whole genome shotgun (WGS) entry which is preliminary data.</text>
</comment>
<dbReference type="Pfam" id="PF00149">
    <property type="entry name" value="Metallophos"/>
    <property type="match status" value="1"/>
</dbReference>
<dbReference type="InterPro" id="IPR022302">
    <property type="entry name" value="Phosphoesterase_putative"/>
</dbReference>
<dbReference type="InterPro" id="IPR029052">
    <property type="entry name" value="Metallo-depent_PP-like"/>
</dbReference>
<dbReference type="Gene3D" id="3.60.21.10">
    <property type="match status" value="1"/>
</dbReference>
<keyword evidence="3" id="KW-1185">Reference proteome</keyword>
<dbReference type="NCBIfam" id="TIGR03729">
    <property type="entry name" value="acc_ester"/>
    <property type="match status" value="1"/>
</dbReference>
<reference evidence="2 3" key="1">
    <citation type="submission" date="2020-02" db="EMBL/GenBank/DDBJ databases">
        <title>Fructobacillus sp. isolated from paper mulberry of Taiwan.</title>
        <authorList>
            <person name="Lin S.-T."/>
        </authorList>
    </citation>
    <scope>NUCLEOTIDE SEQUENCE [LARGE SCALE GENOMIC DNA]</scope>
    <source>
        <strain evidence="2 3">M2-14</strain>
    </source>
</reference>
<feature type="domain" description="Calcineurin-like phosphoesterase" evidence="1">
    <location>
        <begin position="1"/>
        <end position="224"/>
    </location>
</feature>
<dbReference type="RefSeq" id="WP_213808887.1">
    <property type="nucleotide sequence ID" value="NZ_JAAMFK010000003.1"/>
</dbReference>
<dbReference type="PANTHER" id="PTHR36492">
    <property type="match status" value="1"/>
</dbReference>
<name>A0ABS5QZH3_9LACO</name>
<evidence type="ECO:0000313" key="2">
    <source>
        <dbReference type="EMBL" id="MBS9338605.1"/>
    </source>
</evidence>
<dbReference type="EMBL" id="JAAMFK010000003">
    <property type="protein sequence ID" value="MBS9338605.1"/>
    <property type="molecule type" value="Genomic_DNA"/>
</dbReference>
<evidence type="ECO:0000259" key="1">
    <source>
        <dbReference type="Pfam" id="PF00149"/>
    </source>
</evidence>
<proteinExistence type="predicted"/>
<dbReference type="InterPro" id="IPR004843">
    <property type="entry name" value="Calcineurin-like_PHP"/>
</dbReference>
<sequence>MRVAFISDLHLDVNRIDPEKALGLFEAEIKRQAIDVLILAGDTFNSLEKTSDFVQTLAVKVGPGPRLFYLAGNHEMGSGESFETIEDFDDPHYLHKKYLDIGSHRLIGHNGWYDYSMDKNQHTIEEIASFKKRNWYDRRIKQPMTDQERMALAIAEMETMVEEAKKAGQKVVMVNHFSPLQAFVDQIPFRKSKMTILKAFLGSAFLGRDFVKWGVESSISGHLHLHPEKQQVAQTSFYNVALGYNRRRIMEWSGSDFYQEVTKRMLILDL</sequence>
<dbReference type="PANTHER" id="PTHR36492:SF2">
    <property type="entry name" value="[ACYL-CARRIER-PROTEIN] PHOSPHODIESTERASE PPTH"/>
    <property type="match status" value="1"/>
</dbReference>
<dbReference type="SUPFAM" id="SSF56300">
    <property type="entry name" value="Metallo-dependent phosphatases"/>
    <property type="match status" value="1"/>
</dbReference>
<dbReference type="InterPro" id="IPR052963">
    <property type="entry name" value="Pantetheine_PDE"/>
</dbReference>
<organism evidence="2 3">
    <name type="scientific">Fructobacillus broussonetiae</name>
    <dbReference type="NCBI Taxonomy" id="2713173"/>
    <lineage>
        <taxon>Bacteria</taxon>
        <taxon>Bacillati</taxon>
        <taxon>Bacillota</taxon>
        <taxon>Bacilli</taxon>
        <taxon>Lactobacillales</taxon>
        <taxon>Lactobacillaceae</taxon>
        <taxon>Fructobacillus</taxon>
    </lineage>
</organism>
<accession>A0ABS5QZH3</accession>